<keyword evidence="2" id="KW-0067">ATP-binding</keyword>
<accession>A0A6M0Q6Z8</accession>
<dbReference type="RefSeq" id="WP_163177881.1">
    <property type="nucleotide sequence ID" value="NZ_JAAIWM010000001.1"/>
</dbReference>
<sequence length="136" mass="15661">MSPLLQVYSFQAYCIDEYEEIVEFIEKQVKMICPFKMVYSTKVAVIEALDNAIEHGGFPIHIKICHSEEKGLAIMIKDSGKGFLVRDKIKIIEEYGVDHLLKDNLFNHRGRGIYMMFKTVNNVLYNEVGNEVSLII</sequence>
<evidence type="ECO:0000259" key="1">
    <source>
        <dbReference type="Pfam" id="PF13581"/>
    </source>
</evidence>
<dbReference type="EMBL" id="JAAIWM010000001">
    <property type="protein sequence ID" value="NEY70878.1"/>
    <property type="molecule type" value="Genomic_DNA"/>
</dbReference>
<keyword evidence="3" id="KW-1185">Reference proteome</keyword>
<keyword evidence="2" id="KW-0547">Nucleotide-binding</keyword>
<dbReference type="CDD" id="cd16936">
    <property type="entry name" value="HATPase_RsbW-like"/>
    <property type="match status" value="1"/>
</dbReference>
<protein>
    <submittedName>
        <fullName evidence="2">ATP-binding protein</fullName>
    </submittedName>
</protein>
<dbReference type="Proteomes" id="UP000481043">
    <property type="component" value="Unassembled WGS sequence"/>
</dbReference>
<feature type="domain" description="Histidine kinase/HSP90-like ATPase" evidence="1">
    <location>
        <begin position="33"/>
        <end position="135"/>
    </location>
</feature>
<dbReference type="AlphaFoldDB" id="A0A6M0Q6Z8"/>
<reference evidence="2 3" key="1">
    <citation type="submission" date="2020-02" db="EMBL/GenBank/DDBJ databases">
        <title>Bacillus aquiflavi sp. nov., isolated from yellow water of strong flavor Chinese baijiu in Yibin region of China.</title>
        <authorList>
            <person name="Xie J."/>
        </authorList>
    </citation>
    <scope>NUCLEOTIDE SEQUENCE [LARGE SCALE GENOMIC DNA]</scope>
    <source>
        <strain evidence="2 3">SA4</strain>
    </source>
</reference>
<organism evidence="2 3">
    <name type="scientific">Bacillus mesophilus</name>
    <dbReference type="NCBI Taxonomy" id="1808955"/>
    <lineage>
        <taxon>Bacteria</taxon>
        <taxon>Bacillati</taxon>
        <taxon>Bacillota</taxon>
        <taxon>Bacilli</taxon>
        <taxon>Bacillales</taxon>
        <taxon>Bacillaceae</taxon>
        <taxon>Bacillus</taxon>
    </lineage>
</organism>
<dbReference type="InterPro" id="IPR036890">
    <property type="entry name" value="HATPase_C_sf"/>
</dbReference>
<dbReference type="GO" id="GO:0005524">
    <property type="term" value="F:ATP binding"/>
    <property type="evidence" value="ECO:0007669"/>
    <property type="project" value="UniProtKB-KW"/>
</dbReference>
<name>A0A6M0Q6Z8_9BACI</name>
<evidence type="ECO:0000313" key="3">
    <source>
        <dbReference type="Proteomes" id="UP000481043"/>
    </source>
</evidence>
<evidence type="ECO:0000313" key="2">
    <source>
        <dbReference type="EMBL" id="NEY70878.1"/>
    </source>
</evidence>
<dbReference type="Gene3D" id="3.30.565.10">
    <property type="entry name" value="Histidine kinase-like ATPase, C-terminal domain"/>
    <property type="match status" value="1"/>
</dbReference>
<dbReference type="SUPFAM" id="SSF55874">
    <property type="entry name" value="ATPase domain of HSP90 chaperone/DNA topoisomerase II/histidine kinase"/>
    <property type="match status" value="1"/>
</dbReference>
<gene>
    <name evidence="2" type="ORF">G4D63_03885</name>
</gene>
<dbReference type="InterPro" id="IPR003594">
    <property type="entry name" value="HATPase_dom"/>
</dbReference>
<dbReference type="Pfam" id="PF13581">
    <property type="entry name" value="HATPase_c_2"/>
    <property type="match status" value="1"/>
</dbReference>
<comment type="caution">
    <text evidence="2">The sequence shown here is derived from an EMBL/GenBank/DDBJ whole genome shotgun (WGS) entry which is preliminary data.</text>
</comment>
<proteinExistence type="predicted"/>